<accession>A0A9P6IFR5</accession>
<organism evidence="1 2">
    <name type="scientific">Modicella reniformis</name>
    <dbReference type="NCBI Taxonomy" id="1440133"/>
    <lineage>
        <taxon>Eukaryota</taxon>
        <taxon>Fungi</taxon>
        <taxon>Fungi incertae sedis</taxon>
        <taxon>Mucoromycota</taxon>
        <taxon>Mortierellomycotina</taxon>
        <taxon>Mortierellomycetes</taxon>
        <taxon>Mortierellales</taxon>
        <taxon>Mortierellaceae</taxon>
        <taxon>Modicella</taxon>
    </lineage>
</organism>
<evidence type="ECO:0000313" key="1">
    <source>
        <dbReference type="EMBL" id="KAF9915251.1"/>
    </source>
</evidence>
<protein>
    <submittedName>
        <fullName evidence="1">Uncharacterized protein</fullName>
    </submittedName>
</protein>
<dbReference type="AlphaFoldDB" id="A0A9P6IFR5"/>
<evidence type="ECO:0000313" key="2">
    <source>
        <dbReference type="Proteomes" id="UP000749646"/>
    </source>
</evidence>
<dbReference type="EMBL" id="JAAAHW010012226">
    <property type="protein sequence ID" value="KAF9915251.1"/>
    <property type="molecule type" value="Genomic_DNA"/>
</dbReference>
<keyword evidence="2" id="KW-1185">Reference proteome</keyword>
<gene>
    <name evidence="1" type="ORF">BGZ65_000830</name>
</gene>
<dbReference type="Proteomes" id="UP000749646">
    <property type="component" value="Unassembled WGS sequence"/>
</dbReference>
<dbReference type="OrthoDB" id="2439449at2759"/>
<reference evidence="1" key="1">
    <citation type="journal article" date="2020" name="Fungal Divers.">
        <title>Resolving the Mortierellaceae phylogeny through synthesis of multi-gene phylogenetics and phylogenomics.</title>
        <authorList>
            <person name="Vandepol N."/>
            <person name="Liber J."/>
            <person name="Desiro A."/>
            <person name="Na H."/>
            <person name="Kennedy M."/>
            <person name="Barry K."/>
            <person name="Grigoriev I.V."/>
            <person name="Miller A.N."/>
            <person name="O'Donnell K."/>
            <person name="Stajich J.E."/>
            <person name="Bonito G."/>
        </authorList>
    </citation>
    <scope>NUCLEOTIDE SEQUENCE</scope>
    <source>
        <strain evidence="1">MES-2147</strain>
    </source>
</reference>
<comment type="caution">
    <text evidence="1">The sequence shown here is derived from an EMBL/GenBank/DDBJ whole genome shotgun (WGS) entry which is preliminary data.</text>
</comment>
<feature type="non-terminal residue" evidence="1">
    <location>
        <position position="1"/>
    </location>
</feature>
<sequence>TRDVIETGNVAHRRKVLCFAQPLVCHKDRHKLFTEMKICLDGLLDVGVDGPVIGILAQRHRVEVWSLTLPYEALYLGAFDLVLSRFPFASTIVMFPPLLAARAATADTLARFASRRKRAEPIKFTWRRGTYHVKPLGIRPDITLKEKV</sequence>
<proteinExistence type="predicted"/>
<name>A0A9P6IFR5_9FUNG</name>